<feature type="region of interest" description="Disordered" evidence="1">
    <location>
        <begin position="1"/>
        <end position="75"/>
    </location>
</feature>
<evidence type="ECO:0000313" key="2">
    <source>
        <dbReference type="EMBL" id="WBO65757.1"/>
    </source>
</evidence>
<feature type="compositionally biased region" description="Basic and acidic residues" evidence="1">
    <location>
        <begin position="46"/>
        <end position="75"/>
    </location>
</feature>
<feature type="compositionally biased region" description="Low complexity" evidence="1">
    <location>
        <begin position="17"/>
        <end position="45"/>
    </location>
</feature>
<dbReference type="RefSeq" id="WP_270083294.1">
    <property type="nucleotide sequence ID" value="NZ_CP115300.1"/>
</dbReference>
<dbReference type="Proteomes" id="UP001212326">
    <property type="component" value="Chromosome"/>
</dbReference>
<dbReference type="EMBL" id="CP115300">
    <property type="protein sequence ID" value="WBO65757.1"/>
    <property type="molecule type" value="Genomic_DNA"/>
</dbReference>
<protein>
    <recommendedName>
        <fullName evidence="4">CsbD family protein</fullName>
    </recommendedName>
</protein>
<evidence type="ECO:0000256" key="1">
    <source>
        <dbReference type="SAM" id="MobiDB-lite"/>
    </source>
</evidence>
<keyword evidence="3" id="KW-1185">Reference proteome</keyword>
<evidence type="ECO:0000313" key="3">
    <source>
        <dbReference type="Proteomes" id="UP001212326"/>
    </source>
</evidence>
<sequence>MGMKDQTQGKANEMKQQAKQGKQAGQQRGQQGQQQRGRQGQQPQGERGRQPHENLRDIEDTEREMQDRFNRDYDA</sequence>
<evidence type="ECO:0008006" key="4">
    <source>
        <dbReference type="Google" id="ProtNLM"/>
    </source>
</evidence>
<gene>
    <name evidence="2" type="ORF">O1G22_24555</name>
</gene>
<accession>A0ABY7P7V6</accession>
<proteinExistence type="predicted"/>
<reference evidence="2 3" key="1">
    <citation type="submission" date="2022-12" db="EMBL/GenBank/DDBJ databases">
        <authorList>
            <person name="Mo P."/>
        </authorList>
    </citation>
    <scope>NUCLEOTIDE SEQUENCE [LARGE SCALE GENOMIC DNA]</scope>
    <source>
        <strain evidence="2 3">HUAS 2-6</strain>
    </source>
</reference>
<organism evidence="2 3">
    <name type="scientific">Streptomyces camelliae</name>
    <dbReference type="NCBI Taxonomy" id="3004093"/>
    <lineage>
        <taxon>Bacteria</taxon>
        <taxon>Bacillati</taxon>
        <taxon>Actinomycetota</taxon>
        <taxon>Actinomycetes</taxon>
        <taxon>Kitasatosporales</taxon>
        <taxon>Streptomycetaceae</taxon>
        <taxon>Streptomyces</taxon>
    </lineage>
</organism>
<feature type="compositionally biased region" description="Polar residues" evidence="1">
    <location>
        <begin position="1"/>
        <end position="10"/>
    </location>
</feature>
<name>A0ABY7P7V6_9ACTN</name>